<dbReference type="EMBL" id="CAFBNC010000031">
    <property type="protein sequence ID" value="CAB4933562.1"/>
    <property type="molecule type" value="Genomic_DNA"/>
</dbReference>
<dbReference type="Gene3D" id="1.10.286.20">
    <property type="match status" value="1"/>
</dbReference>
<protein>
    <submittedName>
        <fullName evidence="5">Unannotated protein</fullName>
    </submittedName>
</protein>
<sequence>MADFSAKDVQNLRQITGAGMMDAKKALQENDGDFEAAKQWLREKGLAKVAKLGDRENTQGSVSAVVDGQVGAIVQLKSETDFSAKADDFTSLVQALTDIVVAKGADAVSELSDELDALKIAKKENIELGSVIRFDAAEGNTLDSYLHLQDGRGVNAVLVEIAGGTRELAHDIAVHIAFAKPLYQSREQVPEADIERERQSLLDITKAEGKPEAAWPKIVEGRLNGWFKEQVLLEQGFVRDDKQTITQMLGDATLVRFAQVYIGG</sequence>
<dbReference type="InterPro" id="IPR014039">
    <property type="entry name" value="Transl_elong_EFTs/EF1B_dimer"/>
</dbReference>
<feature type="domain" description="Translation elongation factor EFTs/EF1B dimerisation" evidence="4">
    <location>
        <begin position="71"/>
        <end position="260"/>
    </location>
</feature>
<evidence type="ECO:0000256" key="1">
    <source>
        <dbReference type="ARBA" id="ARBA00005532"/>
    </source>
</evidence>
<evidence type="ECO:0000259" key="4">
    <source>
        <dbReference type="Pfam" id="PF00889"/>
    </source>
</evidence>
<dbReference type="InterPro" id="IPR036402">
    <property type="entry name" value="EF-Ts_dimer_sf"/>
</dbReference>
<dbReference type="Gene3D" id="1.10.8.10">
    <property type="entry name" value="DNA helicase RuvA subunit, C-terminal domain"/>
    <property type="match status" value="1"/>
</dbReference>
<dbReference type="CDD" id="cd14275">
    <property type="entry name" value="UBA_EF-Ts"/>
    <property type="match status" value="1"/>
</dbReference>
<dbReference type="FunFam" id="1.10.286.20:FF:000001">
    <property type="entry name" value="Elongation factor Ts"/>
    <property type="match status" value="1"/>
</dbReference>
<dbReference type="Gene3D" id="3.30.479.20">
    <property type="entry name" value="Elongation factor Ts, dimerisation domain"/>
    <property type="match status" value="2"/>
</dbReference>
<dbReference type="FunFam" id="1.10.8.10:FF:000001">
    <property type="entry name" value="Elongation factor Ts"/>
    <property type="match status" value="1"/>
</dbReference>
<dbReference type="SUPFAM" id="SSF54713">
    <property type="entry name" value="Elongation factor Ts (EF-Ts), dimerisation domain"/>
    <property type="match status" value="1"/>
</dbReference>
<accession>A0A6J5YAU0</accession>
<dbReference type="AlphaFoldDB" id="A0A6J5YAU0"/>
<dbReference type="PANTHER" id="PTHR11741:SF0">
    <property type="entry name" value="ELONGATION FACTOR TS, MITOCHONDRIAL"/>
    <property type="match status" value="1"/>
</dbReference>
<organism evidence="5">
    <name type="scientific">freshwater metagenome</name>
    <dbReference type="NCBI Taxonomy" id="449393"/>
    <lineage>
        <taxon>unclassified sequences</taxon>
        <taxon>metagenomes</taxon>
        <taxon>ecological metagenomes</taxon>
    </lineage>
</organism>
<keyword evidence="3" id="KW-0648">Protein biosynthesis</keyword>
<dbReference type="Pfam" id="PF00889">
    <property type="entry name" value="EF_TS"/>
    <property type="match status" value="1"/>
</dbReference>
<dbReference type="InterPro" id="IPR018101">
    <property type="entry name" value="Transl_elong_Ts_CS"/>
</dbReference>
<dbReference type="PROSITE" id="PS01126">
    <property type="entry name" value="EF_TS_1"/>
    <property type="match status" value="1"/>
</dbReference>
<dbReference type="PANTHER" id="PTHR11741">
    <property type="entry name" value="ELONGATION FACTOR TS"/>
    <property type="match status" value="1"/>
</dbReference>
<dbReference type="InterPro" id="IPR001816">
    <property type="entry name" value="Transl_elong_EFTs/EF1B"/>
</dbReference>
<evidence type="ECO:0000313" key="6">
    <source>
        <dbReference type="EMBL" id="CAB4933562.1"/>
    </source>
</evidence>
<dbReference type="GO" id="GO:0003746">
    <property type="term" value="F:translation elongation factor activity"/>
    <property type="evidence" value="ECO:0007669"/>
    <property type="project" value="UniProtKB-KW"/>
</dbReference>
<proteinExistence type="inferred from homology"/>
<name>A0A6J5YAU0_9ZZZZ</name>
<dbReference type="HAMAP" id="MF_00050">
    <property type="entry name" value="EF_Ts"/>
    <property type="match status" value="1"/>
</dbReference>
<keyword evidence="2" id="KW-0251">Elongation factor</keyword>
<evidence type="ECO:0000256" key="2">
    <source>
        <dbReference type="ARBA" id="ARBA00022768"/>
    </source>
</evidence>
<evidence type="ECO:0000256" key="3">
    <source>
        <dbReference type="ARBA" id="ARBA00022917"/>
    </source>
</evidence>
<dbReference type="NCBIfam" id="TIGR00116">
    <property type="entry name" value="tsf"/>
    <property type="match status" value="1"/>
</dbReference>
<dbReference type="EMBL" id="CAEMXZ010000007">
    <property type="protein sequence ID" value="CAB4322545.1"/>
    <property type="molecule type" value="Genomic_DNA"/>
</dbReference>
<dbReference type="GO" id="GO:0005737">
    <property type="term" value="C:cytoplasm"/>
    <property type="evidence" value="ECO:0007669"/>
    <property type="project" value="UniProtKB-ARBA"/>
</dbReference>
<reference evidence="5" key="1">
    <citation type="submission" date="2020-05" db="EMBL/GenBank/DDBJ databases">
        <authorList>
            <person name="Chiriac C."/>
            <person name="Salcher M."/>
            <person name="Ghai R."/>
            <person name="Kavagutti S V."/>
        </authorList>
    </citation>
    <scope>NUCLEOTIDE SEQUENCE</scope>
</reference>
<dbReference type="SUPFAM" id="SSF46934">
    <property type="entry name" value="UBA-like"/>
    <property type="match status" value="1"/>
</dbReference>
<dbReference type="InterPro" id="IPR009060">
    <property type="entry name" value="UBA-like_sf"/>
</dbReference>
<gene>
    <name evidence="5" type="ORF">UFOPK1392_00280</name>
    <name evidence="6" type="ORF">UFOPK3733_00824</name>
</gene>
<comment type="similarity">
    <text evidence="1">Belongs to the EF-Ts family.</text>
</comment>
<evidence type="ECO:0000313" key="5">
    <source>
        <dbReference type="EMBL" id="CAB4322545.1"/>
    </source>
</evidence>